<keyword evidence="3 4" id="KW-0378">Hydrolase</keyword>
<reference evidence="8 9" key="1">
    <citation type="submission" date="2020-07" db="EMBL/GenBank/DDBJ databases">
        <title>Genomic Encyclopedia of Type Strains, Phase IV (KMG-V): Genome sequencing to study the core and pangenomes of soil and plant-associated prokaryotes.</title>
        <authorList>
            <person name="Whitman W."/>
        </authorList>
    </citation>
    <scope>NUCLEOTIDE SEQUENCE [LARGE SCALE GENOMIC DNA]</scope>
    <source>
        <strain evidence="8 9">X4EP2</strain>
    </source>
</reference>
<keyword evidence="2 5" id="KW-0732">Signal</keyword>
<dbReference type="InterPro" id="IPR033452">
    <property type="entry name" value="GH30_C"/>
</dbReference>
<dbReference type="EMBL" id="JACCCW010000002">
    <property type="protein sequence ID" value="NYF79565.1"/>
    <property type="molecule type" value="Genomic_DNA"/>
</dbReference>
<dbReference type="SUPFAM" id="SSF51445">
    <property type="entry name" value="(Trans)glycosidases"/>
    <property type="match status" value="1"/>
</dbReference>
<feature type="chain" id="PRO_5031409354" evidence="5">
    <location>
        <begin position="17"/>
        <end position="605"/>
    </location>
</feature>
<proteinExistence type="inferred from homology"/>
<feature type="signal peptide" evidence="5">
    <location>
        <begin position="1"/>
        <end position="16"/>
    </location>
</feature>
<dbReference type="Gene3D" id="3.20.20.80">
    <property type="entry name" value="Glycosidases"/>
    <property type="match status" value="1"/>
</dbReference>
<dbReference type="PRINTS" id="PR00843">
    <property type="entry name" value="GLHYDRLASE30"/>
</dbReference>
<dbReference type="AlphaFoldDB" id="A0A7Y9PGN9"/>
<gene>
    <name evidence="8" type="ORF">HDF17_001885</name>
</gene>
<protein>
    <submittedName>
        <fullName evidence="8">Glucosylceramidase</fullName>
        <ecNumber evidence="8">3.2.1.45</ecNumber>
    </submittedName>
</protein>
<dbReference type="PANTHER" id="PTHR11069">
    <property type="entry name" value="GLUCOSYLCERAMIDASE"/>
    <property type="match status" value="1"/>
</dbReference>
<feature type="domain" description="Glycosyl hydrolase family 30 beta sandwich" evidence="7">
    <location>
        <begin position="405"/>
        <end position="466"/>
    </location>
</feature>
<keyword evidence="4 8" id="KW-0326">Glycosidase</keyword>
<comment type="caution">
    <text evidence="8">The sequence shown here is derived from an EMBL/GenBank/DDBJ whole genome shotgun (WGS) entry which is preliminary data.</text>
</comment>
<evidence type="ECO:0000313" key="8">
    <source>
        <dbReference type="EMBL" id="NYF79565.1"/>
    </source>
</evidence>
<dbReference type="Proteomes" id="UP000589520">
    <property type="component" value="Unassembled WGS sequence"/>
</dbReference>
<dbReference type="InterPro" id="IPR001139">
    <property type="entry name" value="Glyco_hydro_30"/>
</dbReference>
<accession>A0A7Y9PGN9</accession>
<dbReference type="EC" id="3.2.1.45" evidence="8"/>
<dbReference type="InterPro" id="IPR017853">
    <property type="entry name" value="GH"/>
</dbReference>
<dbReference type="PANTHER" id="PTHR11069:SF23">
    <property type="entry name" value="LYSOSOMAL ACID GLUCOSYLCERAMIDASE"/>
    <property type="match status" value="1"/>
</dbReference>
<dbReference type="RefSeq" id="WP_179490320.1">
    <property type="nucleotide sequence ID" value="NZ_JACCCW010000002.1"/>
</dbReference>
<dbReference type="Pfam" id="PF02055">
    <property type="entry name" value="Glyco_hydro_30"/>
    <property type="match status" value="1"/>
</dbReference>
<dbReference type="InterPro" id="IPR033453">
    <property type="entry name" value="Glyco_hydro_30_TIM-barrel"/>
</dbReference>
<evidence type="ECO:0000259" key="6">
    <source>
        <dbReference type="Pfam" id="PF02055"/>
    </source>
</evidence>
<comment type="similarity">
    <text evidence="1 4">Belongs to the glycosyl hydrolase 30 family.</text>
</comment>
<evidence type="ECO:0000256" key="3">
    <source>
        <dbReference type="ARBA" id="ARBA00022801"/>
    </source>
</evidence>
<keyword evidence="9" id="KW-1185">Reference proteome</keyword>
<evidence type="ECO:0000256" key="1">
    <source>
        <dbReference type="ARBA" id="ARBA00005382"/>
    </source>
</evidence>
<organism evidence="8 9">
    <name type="scientific">Granulicella arctica</name>
    <dbReference type="NCBI Taxonomy" id="940613"/>
    <lineage>
        <taxon>Bacteria</taxon>
        <taxon>Pseudomonadati</taxon>
        <taxon>Acidobacteriota</taxon>
        <taxon>Terriglobia</taxon>
        <taxon>Terriglobales</taxon>
        <taxon>Acidobacteriaceae</taxon>
        <taxon>Granulicella</taxon>
    </lineage>
</organism>
<dbReference type="GO" id="GO:0004348">
    <property type="term" value="F:glucosylceramidase activity"/>
    <property type="evidence" value="ECO:0007669"/>
    <property type="project" value="UniProtKB-EC"/>
</dbReference>
<dbReference type="SUPFAM" id="SSF51011">
    <property type="entry name" value="Glycosyl hydrolase domain"/>
    <property type="match status" value="1"/>
</dbReference>
<name>A0A7Y9PGN9_9BACT</name>
<dbReference type="GO" id="GO:0016020">
    <property type="term" value="C:membrane"/>
    <property type="evidence" value="ECO:0007669"/>
    <property type="project" value="GOC"/>
</dbReference>
<evidence type="ECO:0000256" key="2">
    <source>
        <dbReference type="ARBA" id="ARBA00022729"/>
    </source>
</evidence>
<evidence type="ECO:0000256" key="5">
    <source>
        <dbReference type="SAM" id="SignalP"/>
    </source>
</evidence>
<evidence type="ECO:0000259" key="7">
    <source>
        <dbReference type="Pfam" id="PF17189"/>
    </source>
</evidence>
<dbReference type="CDD" id="cd00161">
    <property type="entry name" value="beta-trefoil_Ricin-like"/>
    <property type="match status" value="1"/>
</dbReference>
<sequence length="605" mass="65545">MAVLLSSAMTCSYASAQAVQVLETTADGKQLLAHSETGFSRSPGAAKVHIEVDADTQFQQMDGFGASLTDSSASLLARLPAEQRKQVMQELFAPEGPLGLTLLRQPIGASDFSAHGDYSYDDVPGGRPDTTLAAFSAAPDRSYLFPLLREAEHLNPQLRVIALPWSAPAWMKSNHSMRAGSLEDQYLETYARYLARSVETFSSEGVPIFALSLQNEPLNENASYPTQLMPPAQEAKLAAALRLLLVAHGRSPLLFGYEHNWDHPDYPAQLLKTADELTPAGSAPLFAGISWHCYGGDESAQMTFLKDHPRSGIWFTECSGTYRDTFADSFLWQAKHLLLGAPLNEARSVMLWNLVLDPHGDPHNGGCGDCRALLTLEQHPGKPATLGRNVEYYILAHAAPFVHPGAVRVAGTVRGSRDLETTAYRNLDGTFVVLVLNASPEAEDINVDTSGVSVFHRLPGRSLTTFTWGTATPTVLDGVYRFTLERKEGGGEEQFLEAAKQESLPGWRPVTTMANQLWSVRRLATGRYEIRNVATAQSLAIAQNGLLATVALDGSHIAPLALKIDGNGICIVSPSASPCHIPAAAEPLKQGLYMRWLAPSLPPPL</sequence>
<evidence type="ECO:0000256" key="4">
    <source>
        <dbReference type="RuleBase" id="RU361188"/>
    </source>
</evidence>
<dbReference type="Gene3D" id="2.60.40.1180">
    <property type="entry name" value="Golgi alpha-mannosidase II"/>
    <property type="match status" value="1"/>
</dbReference>
<feature type="domain" description="Glycosyl hydrolase family 30 TIM-barrel" evidence="6">
    <location>
        <begin position="62"/>
        <end position="229"/>
    </location>
</feature>
<dbReference type="GO" id="GO:0006680">
    <property type="term" value="P:glucosylceramide catabolic process"/>
    <property type="evidence" value="ECO:0007669"/>
    <property type="project" value="TreeGrafter"/>
</dbReference>
<dbReference type="Pfam" id="PF17189">
    <property type="entry name" value="Glyco_hydro_30C"/>
    <property type="match status" value="1"/>
</dbReference>
<evidence type="ECO:0000313" key="9">
    <source>
        <dbReference type="Proteomes" id="UP000589520"/>
    </source>
</evidence>
<dbReference type="InterPro" id="IPR013780">
    <property type="entry name" value="Glyco_hydro_b"/>
</dbReference>